<protein>
    <submittedName>
        <fullName evidence="1">Uncharacterized protein</fullName>
    </submittedName>
</protein>
<keyword evidence="2" id="KW-1185">Reference proteome</keyword>
<gene>
    <name evidence="1" type="ORF">SARC_15956</name>
</gene>
<evidence type="ECO:0000313" key="1">
    <source>
        <dbReference type="EMBL" id="KNC71502.1"/>
    </source>
</evidence>
<organism evidence="1 2">
    <name type="scientific">Sphaeroforma arctica JP610</name>
    <dbReference type="NCBI Taxonomy" id="667725"/>
    <lineage>
        <taxon>Eukaryota</taxon>
        <taxon>Ichthyosporea</taxon>
        <taxon>Ichthyophonida</taxon>
        <taxon>Sphaeroforma</taxon>
    </lineage>
</organism>
<dbReference type="GeneID" id="25916460"/>
<evidence type="ECO:0000313" key="2">
    <source>
        <dbReference type="Proteomes" id="UP000054560"/>
    </source>
</evidence>
<sequence>MTDIAASDAALVNERLEIEVSNPKVDVGAHKGGTDVSHIAAEPKKLTKKEQAARRKEEAERCFQKQRALFSEIDKHELHYG</sequence>
<accession>A0A0L0F487</accession>
<name>A0A0L0F487_9EUKA</name>
<proteinExistence type="predicted"/>
<reference evidence="1 2" key="1">
    <citation type="submission" date="2011-02" db="EMBL/GenBank/DDBJ databases">
        <title>The Genome Sequence of Sphaeroforma arctica JP610.</title>
        <authorList>
            <consortium name="The Broad Institute Genome Sequencing Platform"/>
            <person name="Russ C."/>
            <person name="Cuomo C."/>
            <person name="Young S.K."/>
            <person name="Zeng Q."/>
            <person name="Gargeya S."/>
            <person name="Alvarado L."/>
            <person name="Berlin A."/>
            <person name="Chapman S.B."/>
            <person name="Chen Z."/>
            <person name="Freedman E."/>
            <person name="Gellesch M."/>
            <person name="Goldberg J."/>
            <person name="Griggs A."/>
            <person name="Gujja S."/>
            <person name="Heilman E."/>
            <person name="Heiman D."/>
            <person name="Howarth C."/>
            <person name="Mehta T."/>
            <person name="Neiman D."/>
            <person name="Pearson M."/>
            <person name="Roberts A."/>
            <person name="Saif S."/>
            <person name="Shea T."/>
            <person name="Shenoy N."/>
            <person name="Sisk P."/>
            <person name="Stolte C."/>
            <person name="Sykes S."/>
            <person name="White J."/>
            <person name="Yandava C."/>
            <person name="Burger G."/>
            <person name="Gray M.W."/>
            <person name="Holland P.W.H."/>
            <person name="King N."/>
            <person name="Lang F.B.F."/>
            <person name="Roger A.J."/>
            <person name="Ruiz-Trillo I."/>
            <person name="Haas B."/>
            <person name="Nusbaum C."/>
            <person name="Birren B."/>
        </authorList>
    </citation>
    <scope>NUCLEOTIDE SEQUENCE [LARGE SCALE GENOMIC DNA]</scope>
    <source>
        <strain evidence="1 2">JP610</strain>
    </source>
</reference>
<dbReference type="AlphaFoldDB" id="A0A0L0F487"/>
<dbReference type="Proteomes" id="UP000054560">
    <property type="component" value="Unassembled WGS sequence"/>
</dbReference>
<dbReference type="RefSeq" id="XP_014145404.1">
    <property type="nucleotide sequence ID" value="XM_014289929.1"/>
</dbReference>
<dbReference type="EMBL" id="KQ248676">
    <property type="protein sequence ID" value="KNC71502.1"/>
    <property type="molecule type" value="Genomic_DNA"/>
</dbReference>